<keyword evidence="2" id="KW-1185">Reference proteome</keyword>
<organism evidence="3">
    <name type="scientific">Enterobius vermicularis</name>
    <name type="common">Human pinworm</name>
    <dbReference type="NCBI Taxonomy" id="51028"/>
    <lineage>
        <taxon>Eukaryota</taxon>
        <taxon>Metazoa</taxon>
        <taxon>Ecdysozoa</taxon>
        <taxon>Nematoda</taxon>
        <taxon>Chromadorea</taxon>
        <taxon>Rhabditida</taxon>
        <taxon>Spirurina</taxon>
        <taxon>Oxyuridomorpha</taxon>
        <taxon>Oxyuroidea</taxon>
        <taxon>Oxyuridae</taxon>
        <taxon>Enterobius</taxon>
    </lineage>
</organism>
<sequence length="82" mass="8974">MPAAEREFVDAINAVDCIDSIKSVLYLSAADSAEDDAFLDAAGASANITVLKRYEEMEAAHHQNHYNIIILNRILISAKVII</sequence>
<reference evidence="1 2" key="2">
    <citation type="submission" date="2018-10" db="EMBL/GenBank/DDBJ databases">
        <authorList>
            <consortium name="Pathogen Informatics"/>
        </authorList>
    </citation>
    <scope>NUCLEOTIDE SEQUENCE [LARGE SCALE GENOMIC DNA]</scope>
</reference>
<evidence type="ECO:0000313" key="2">
    <source>
        <dbReference type="Proteomes" id="UP000274131"/>
    </source>
</evidence>
<accession>A0A0N4VJF3</accession>
<dbReference type="Proteomes" id="UP000274131">
    <property type="component" value="Unassembled WGS sequence"/>
</dbReference>
<reference evidence="3" key="1">
    <citation type="submission" date="2017-02" db="UniProtKB">
        <authorList>
            <consortium name="WormBaseParasite"/>
        </authorList>
    </citation>
    <scope>IDENTIFICATION</scope>
</reference>
<dbReference type="AlphaFoldDB" id="A0A0N4VJF3"/>
<gene>
    <name evidence="1" type="ORF">EVEC_LOCUS10299</name>
</gene>
<protein>
    <submittedName>
        <fullName evidence="3">NAD(P)-bd_dom domain-containing protein</fullName>
    </submittedName>
</protein>
<proteinExistence type="predicted"/>
<evidence type="ECO:0000313" key="1">
    <source>
        <dbReference type="EMBL" id="VDD95548.1"/>
    </source>
</evidence>
<dbReference type="EMBL" id="UXUI01010712">
    <property type="protein sequence ID" value="VDD95548.1"/>
    <property type="molecule type" value="Genomic_DNA"/>
</dbReference>
<name>A0A0N4VJF3_ENTVE</name>
<dbReference type="WBParaSite" id="EVEC_0001097401-mRNA-1">
    <property type="protein sequence ID" value="EVEC_0001097401-mRNA-1"/>
    <property type="gene ID" value="EVEC_0001097401"/>
</dbReference>
<evidence type="ECO:0000313" key="3">
    <source>
        <dbReference type="WBParaSite" id="EVEC_0001097401-mRNA-1"/>
    </source>
</evidence>